<dbReference type="SUPFAM" id="SSF52058">
    <property type="entry name" value="L domain-like"/>
    <property type="match status" value="1"/>
</dbReference>
<dbReference type="Pfam" id="PF00931">
    <property type="entry name" value="NB-ARC"/>
    <property type="match status" value="1"/>
</dbReference>
<name>A0A7N2R154_QUELO</name>
<dbReference type="InterPro" id="IPR032675">
    <property type="entry name" value="LRR_dom_sf"/>
</dbReference>
<dbReference type="AlphaFoldDB" id="A0A7N2R154"/>
<organism evidence="7 8">
    <name type="scientific">Quercus lobata</name>
    <name type="common">Valley oak</name>
    <dbReference type="NCBI Taxonomy" id="97700"/>
    <lineage>
        <taxon>Eukaryota</taxon>
        <taxon>Viridiplantae</taxon>
        <taxon>Streptophyta</taxon>
        <taxon>Embryophyta</taxon>
        <taxon>Tracheophyta</taxon>
        <taxon>Spermatophyta</taxon>
        <taxon>Magnoliopsida</taxon>
        <taxon>eudicotyledons</taxon>
        <taxon>Gunneridae</taxon>
        <taxon>Pentapetalae</taxon>
        <taxon>rosids</taxon>
        <taxon>fabids</taxon>
        <taxon>Fagales</taxon>
        <taxon>Fagaceae</taxon>
        <taxon>Quercus</taxon>
    </lineage>
</organism>
<dbReference type="Pfam" id="PF23282">
    <property type="entry name" value="WHD_ROQ1"/>
    <property type="match status" value="1"/>
</dbReference>
<protein>
    <recommendedName>
        <fullName evidence="9">TMV resistance protein N</fullName>
    </recommendedName>
</protein>
<evidence type="ECO:0000313" key="8">
    <source>
        <dbReference type="Proteomes" id="UP000594261"/>
    </source>
</evidence>
<evidence type="ECO:0000259" key="4">
    <source>
        <dbReference type="Pfam" id="PF00931"/>
    </source>
</evidence>
<dbReference type="GO" id="GO:0006952">
    <property type="term" value="P:defense response"/>
    <property type="evidence" value="ECO:0007669"/>
    <property type="project" value="InterPro"/>
</dbReference>
<dbReference type="InterPro" id="IPR044974">
    <property type="entry name" value="Disease_R_plants"/>
</dbReference>
<evidence type="ECO:0000256" key="2">
    <source>
        <dbReference type="ARBA" id="ARBA00022737"/>
    </source>
</evidence>
<evidence type="ECO:0000259" key="6">
    <source>
        <dbReference type="Pfam" id="PF23286"/>
    </source>
</evidence>
<feature type="domain" description="NB-ARC" evidence="4">
    <location>
        <begin position="49"/>
        <end position="217"/>
    </location>
</feature>
<dbReference type="InterPro" id="IPR036390">
    <property type="entry name" value="WH_DNA-bd_sf"/>
</dbReference>
<dbReference type="InParanoid" id="A0A7N2R154"/>
<proteinExistence type="predicted"/>
<dbReference type="PANTHER" id="PTHR11017">
    <property type="entry name" value="LEUCINE-RICH REPEAT-CONTAINING PROTEIN"/>
    <property type="match status" value="1"/>
</dbReference>
<evidence type="ECO:0000313" key="7">
    <source>
        <dbReference type="EnsemblPlants" id="QL03p025163:mrna"/>
    </source>
</evidence>
<dbReference type="PRINTS" id="PR00364">
    <property type="entry name" value="DISEASERSIST"/>
</dbReference>
<dbReference type="Pfam" id="PF23286">
    <property type="entry name" value="LRR_13"/>
    <property type="match status" value="1"/>
</dbReference>
<dbReference type="Gramene" id="QL03p025163:mrna">
    <property type="protein sequence ID" value="QL03p025163:mrna"/>
    <property type="gene ID" value="QL03p025163"/>
</dbReference>
<accession>A0A7N2R154</accession>
<keyword evidence="1" id="KW-0433">Leucine-rich repeat</keyword>
<evidence type="ECO:0008006" key="9">
    <source>
        <dbReference type="Google" id="ProtNLM"/>
    </source>
</evidence>
<dbReference type="InterPro" id="IPR027417">
    <property type="entry name" value="P-loop_NTPase"/>
</dbReference>
<reference evidence="7" key="2">
    <citation type="submission" date="2021-01" db="UniProtKB">
        <authorList>
            <consortium name="EnsemblPlants"/>
        </authorList>
    </citation>
    <scope>IDENTIFICATION</scope>
</reference>
<dbReference type="SUPFAM" id="SSF52540">
    <property type="entry name" value="P-loop containing nucleoside triphosphate hydrolases"/>
    <property type="match status" value="1"/>
</dbReference>
<dbReference type="Gene3D" id="1.10.8.430">
    <property type="entry name" value="Helical domain of apoptotic protease-activating factors"/>
    <property type="match status" value="1"/>
</dbReference>
<dbReference type="PANTHER" id="PTHR11017:SF570">
    <property type="entry name" value="DISEASE RESISTANCE PROTEIN (TIR-NBS CLASS)-RELATED"/>
    <property type="match status" value="1"/>
</dbReference>
<sequence>MHKLNLLNLLGSYPESHFIQDIVKEVSNARFNYSPLFVTRYPVGINSRVKAMLLDIESNDVHMVGIYGPGGIGKTTITKAIFNRIYDRFEGFSYLENVKEKSMTNDGIIKLQETLLFEILGDRNLKVDNKYRGINVIKKRLCCKRILLVIDDVDNLEQIENLLGESDWLAYGSKIIITTRDKQVLSSFGKGHSTHKVQELNNDEALKLFSMYAFHRNEPKEGYWELADQFIRYGEGLPLVLKIMGADLCGRPKCEWKSALDQYKEIPNKEIQKKLKRSYDGLGETEQDIFLDIACFFKGLDKDYVVDILEGCNLYPVYGIKKLIDKCLIIVDRFNKLLMHGLIQQMGWEIVRQESPKKLKKRSRIWCYEDAVSVLTEDEGSDEIQGIMLCSPEPIKKQFKVGFSKMKNLRLLIVRNIHICGDLEYLPNALRLLDWNEYPSSSLPSTFCPQKMVALKMPQSQIRLDKLLKSLQSKTLKYMDFRSCKYITELPDLSMSTPNLKELVLSDCNNLVEVHQYVGRLDKLVVWDLKGCSELQLLPDCLMMKSLEYFNVLYCSKLKKFPNIHPEMKSLKYLEMGETSISVLPPSFGNLTRLKTILFGSYDQLLHLPRSIYELRHLSDLGLYGSVIFPKDFNYIFPSLIKLTLSFFEICSEVDFILTSCCTRTLKYLYIYNSNVVTLPEKIIDFTSLHTLHIEGCELLQKIPRLPRSVTKVHASNCLSLDSKSSSELSNQFREKLECRMLNKDRWFSFPIACLNSDEDECNGLWLSSSDFSVHLTEFHKNETKYLNSDLEDTRCGYEIVVPGNMIPLSFMQLSGGSISFWIGSEFHTLALCFAFDLPRGNNCSYVCDVHISINGFKRELKSQLFEEMNIDHMWFYYIPQGSLQQLFKNLNLGSRNLLKVLCRISCWTSESTIVPPIIRRCGFRLICKCLLDPNLGSISDDVRVMGSMSVMGETIRTTYVGHHALPAWGNGEFDIDFKPCPLSKKREPLNRIWKKMIRLIHVGE</sequence>
<dbReference type="EnsemblPlants" id="QL03p025163:mrna">
    <property type="protein sequence ID" value="QL03p025163:mrna"/>
    <property type="gene ID" value="QL03p025163"/>
</dbReference>
<dbReference type="GO" id="GO:0043531">
    <property type="term" value="F:ADP binding"/>
    <property type="evidence" value="ECO:0007669"/>
    <property type="project" value="InterPro"/>
</dbReference>
<reference evidence="7 8" key="1">
    <citation type="journal article" date="2016" name="G3 (Bethesda)">
        <title>First Draft Assembly and Annotation of the Genome of a California Endemic Oak Quercus lobata Nee (Fagaceae).</title>
        <authorList>
            <person name="Sork V.L."/>
            <person name="Fitz-Gibbon S.T."/>
            <person name="Puiu D."/>
            <person name="Crepeau M."/>
            <person name="Gugger P.F."/>
            <person name="Sherman R."/>
            <person name="Stevens K."/>
            <person name="Langley C.H."/>
            <person name="Pellegrini M."/>
            <person name="Salzberg S.L."/>
        </authorList>
    </citation>
    <scope>NUCLEOTIDE SEQUENCE [LARGE SCALE GENOMIC DNA]</scope>
    <source>
        <strain evidence="7 8">cv. SW786</strain>
    </source>
</reference>
<dbReference type="InterPro" id="IPR058192">
    <property type="entry name" value="WHD_ROQ1-like"/>
</dbReference>
<evidence type="ECO:0000256" key="3">
    <source>
        <dbReference type="ARBA" id="ARBA00022821"/>
    </source>
</evidence>
<feature type="domain" description="Disease resistance protein Roq1-like winged-helix" evidence="5">
    <location>
        <begin position="284"/>
        <end position="355"/>
    </location>
</feature>
<keyword evidence="8" id="KW-1185">Reference proteome</keyword>
<dbReference type="InterPro" id="IPR042197">
    <property type="entry name" value="Apaf_helical"/>
</dbReference>
<dbReference type="SUPFAM" id="SSF46785">
    <property type="entry name" value="Winged helix' DNA-binding domain"/>
    <property type="match status" value="1"/>
</dbReference>
<dbReference type="Gene3D" id="3.80.10.10">
    <property type="entry name" value="Ribonuclease Inhibitor"/>
    <property type="match status" value="2"/>
</dbReference>
<keyword evidence="3" id="KW-0611">Plant defense</keyword>
<dbReference type="InterPro" id="IPR058546">
    <property type="entry name" value="RPS4B/Roq1-like_LRR"/>
</dbReference>
<dbReference type="OMA" id="HIEGCEL"/>
<dbReference type="Proteomes" id="UP000594261">
    <property type="component" value="Chromosome 3"/>
</dbReference>
<dbReference type="Gene3D" id="3.40.50.300">
    <property type="entry name" value="P-loop containing nucleotide triphosphate hydrolases"/>
    <property type="match status" value="1"/>
</dbReference>
<evidence type="ECO:0000259" key="5">
    <source>
        <dbReference type="Pfam" id="PF23282"/>
    </source>
</evidence>
<evidence type="ECO:0000256" key="1">
    <source>
        <dbReference type="ARBA" id="ARBA00022614"/>
    </source>
</evidence>
<dbReference type="InterPro" id="IPR002182">
    <property type="entry name" value="NB-ARC"/>
</dbReference>
<keyword evidence="2" id="KW-0677">Repeat</keyword>
<feature type="domain" description="Disease resistance protein RPS4B/Roq1-like leucine-rich repeats" evidence="6">
    <location>
        <begin position="544"/>
        <end position="722"/>
    </location>
</feature>
<dbReference type="EMBL" id="LRBV02000003">
    <property type="status" value="NOT_ANNOTATED_CDS"/>
    <property type="molecule type" value="Genomic_DNA"/>
</dbReference>